<evidence type="ECO:0000313" key="1">
    <source>
        <dbReference type="EMBL" id="TLQ46070.1"/>
    </source>
</evidence>
<dbReference type="Proteomes" id="UP000305921">
    <property type="component" value="Unassembled WGS sequence"/>
</dbReference>
<reference evidence="1 2" key="1">
    <citation type="submission" date="2019-05" db="EMBL/GenBank/DDBJ databases">
        <title>Streptomyces marianii sp. nov., a novel marine actinomycete from southern coast of India.</title>
        <authorList>
            <person name="Iniyan A.M."/>
            <person name="Wink J."/>
            <person name="Ramprasad E."/>
            <person name="Ramana C.V."/>
            <person name="Bunk B."/>
            <person name="Sproer C."/>
            <person name="Joseph F.-J.R.S."/>
            <person name="Vincent S.G.P."/>
        </authorList>
    </citation>
    <scope>NUCLEOTIDE SEQUENCE [LARGE SCALE GENOMIC DNA]</scope>
    <source>
        <strain evidence="1 2">ICN19</strain>
    </source>
</reference>
<dbReference type="Pfam" id="PF19586">
    <property type="entry name" value="DUF6093"/>
    <property type="match status" value="1"/>
</dbReference>
<dbReference type="EMBL" id="VAWE01000001">
    <property type="protein sequence ID" value="TLQ46070.1"/>
    <property type="molecule type" value="Genomic_DNA"/>
</dbReference>
<evidence type="ECO:0000313" key="2">
    <source>
        <dbReference type="Proteomes" id="UP000305921"/>
    </source>
</evidence>
<dbReference type="InterPro" id="IPR046075">
    <property type="entry name" value="DUF6093"/>
</dbReference>
<protein>
    <submittedName>
        <fullName evidence="1">Uncharacterized protein</fullName>
    </submittedName>
</protein>
<dbReference type="RefSeq" id="WP_138055386.1">
    <property type="nucleotide sequence ID" value="NZ_VAWE01000001.1"/>
</dbReference>
<organism evidence="1 2">
    <name type="scientific">Streptomyces marianii</name>
    <dbReference type="NCBI Taxonomy" id="1817406"/>
    <lineage>
        <taxon>Bacteria</taxon>
        <taxon>Bacillati</taxon>
        <taxon>Actinomycetota</taxon>
        <taxon>Actinomycetes</taxon>
        <taxon>Kitasatosporales</taxon>
        <taxon>Streptomycetaceae</taxon>
        <taxon>Streptomyces</taxon>
    </lineage>
</organism>
<gene>
    <name evidence="1" type="ORF">FEF34_26505</name>
</gene>
<dbReference type="AlphaFoldDB" id="A0A5R9E7N4"/>
<name>A0A5R9E7N4_9ACTN</name>
<proteinExistence type="predicted"/>
<comment type="caution">
    <text evidence="1">The sequence shown here is derived from an EMBL/GenBank/DDBJ whole genome shotgun (WGS) entry which is preliminary data.</text>
</comment>
<sequence length="144" mass="15550">MSVPTEGLTLGAVSAIVEKKILTNKIRIYRPGEPVFNPDTGQYEPGPPVTVYEGPGAIFPTSGPSVVLHLAGQAYVDDTPSRYRLLTPLSAPVASREDIVAVVEAEDESAIGRTWRVIDIGETSTLSIVRTTWVDQNTQTRSVK</sequence>
<dbReference type="OrthoDB" id="3871178at2"/>
<accession>A0A5R9E7N4</accession>
<keyword evidence="2" id="KW-1185">Reference proteome</keyword>